<dbReference type="PANTHER" id="PTHR42886:SF29">
    <property type="entry name" value="PUMMELIG, ISOFORM A"/>
    <property type="match status" value="1"/>
</dbReference>
<organism evidence="3 4">
    <name type="scientific">Stentor coeruleus</name>
    <dbReference type="NCBI Taxonomy" id="5963"/>
    <lineage>
        <taxon>Eukaryota</taxon>
        <taxon>Sar</taxon>
        <taxon>Alveolata</taxon>
        <taxon>Ciliophora</taxon>
        <taxon>Postciliodesmatophora</taxon>
        <taxon>Heterotrichea</taxon>
        <taxon>Heterotrichida</taxon>
        <taxon>Stentoridae</taxon>
        <taxon>Stentor</taxon>
    </lineage>
</organism>
<dbReference type="GO" id="GO:0042171">
    <property type="term" value="F:lysophosphatidic acid acyltransferase activity"/>
    <property type="evidence" value="ECO:0007669"/>
    <property type="project" value="TreeGrafter"/>
</dbReference>
<dbReference type="OrthoDB" id="430332at2759"/>
<evidence type="ECO:0000259" key="2">
    <source>
        <dbReference type="Pfam" id="PF00561"/>
    </source>
</evidence>
<dbReference type="AlphaFoldDB" id="A0A1R2BM69"/>
<gene>
    <name evidence="3" type="ORF">SteCoe_22486</name>
</gene>
<evidence type="ECO:0000313" key="4">
    <source>
        <dbReference type="Proteomes" id="UP000187209"/>
    </source>
</evidence>
<dbReference type="Gene3D" id="3.40.50.1820">
    <property type="entry name" value="alpha/beta hydrolase"/>
    <property type="match status" value="1"/>
</dbReference>
<dbReference type="Proteomes" id="UP000187209">
    <property type="component" value="Unassembled WGS sequence"/>
</dbReference>
<dbReference type="InterPro" id="IPR029058">
    <property type="entry name" value="AB_hydrolase_fold"/>
</dbReference>
<dbReference type="GO" id="GO:0052689">
    <property type="term" value="F:carboxylic ester hydrolase activity"/>
    <property type="evidence" value="ECO:0007669"/>
    <property type="project" value="TreeGrafter"/>
</dbReference>
<dbReference type="Pfam" id="PF00561">
    <property type="entry name" value="Abhydrolase_1"/>
    <property type="match status" value="1"/>
</dbReference>
<comment type="similarity">
    <text evidence="1">Belongs to the peptidase S33 family. ABHD4/ABHD5 subfamily.</text>
</comment>
<reference evidence="3 4" key="1">
    <citation type="submission" date="2016-11" db="EMBL/GenBank/DDBJ databases">
        <title>The macronuclear genome of Stentor coeruleus: a giant cell with tiny introns.</title>
        <authorList>
            <person name="Slabodnick M."/>
            <person name="Ruby J.G."/>
            <person name="Reiff S.B."/>
            <person name="Swart E.C."/>
            <person name="Gosai S."/>
            <person name="Prabakaran S."/>
            <person name="Witkowska E."/>
            <person name="Larue G.E."/>
            <person name="Fisher S."/>
            <person name="Freeman R.M."/>
            <person name="Gunawardena J."/>
            <person name="Chu W."/>
            <person name="Stover N.A."/>
            <person name="Gregory B.D."/>
            <person name="Nowacki M."/>
            <person name="Derisi J."/>
            <person name="Roy S.W."/>
            <person name="Marshall W.F."/>
            <person name="Sood P."/>
        </authorList>
    </citation>
    <scope>NUCLEOTIDE SEQUENCE [LARGE SCALE GENOMIC DNA]</scope>
    <source>
        <strain evidence="3">WM001</strain>
    </source>
</reference>
<dbReference type="GO" id="GO:0055088">
    <property type="term" value="P:lipid homeostasis"/>
    <property type="evidence" value="ECO:0007669"/>
    <property type="project" value="TreeGrafter"/>
</dbReference>
<accession>A0A1R2BM69</accession>
<name>A0A1R2BM69_9CILI</name>
<comment type="caution">
    <text evidence="3">The sequence shown here is derived from an EMBL/GenBank/DDBJ whole genome shotgun (WGS) entry which is preliminary data.</text>
</comment>
<dbReference type="PANTHER" id="PTHR42886">
    <property type="entry name" value="RE40534P-RELATED"/>
    <property type="match status" value="1"/>
</dbReference>
<keyword evidence="4" id="KW-1185">Reference proteome</keyword>
<evidence type="ECO:0000256" key="1">
    <source>
        <dbReference type="ARBA" id="ARBA00038097"/>
    </source>
</evidence>
<dbReference type="SUPFAM" id="SSF53474">
    <property type="entry name" value="alpha/beta-Hydrolases"/>
    <property type="match status" value="1"/>
</dbReference>
<dbReference type="EMBL" id="MPUH01000553">
    <property type="protein sequence ID" value="OMJ77851.1"/>
    <property type="molecule type" value="Genomic_DNA"/>
</dbReference>
<sequence length="327" mass="37478">MGFWSIYSPDRLDEAEQRLMDFSGVTFTKIRVEISTGNFLYCLKCGDPSNPPMILLHGYCGSGMIFYKILKALSTKYYIYILDHIGMGRSSRPSFKAISTYETECFFVEGLESFRRAVGLERFFLAGHSFGGYISGCYNIRFPQHVAGLLMLSPGGVAERPLDGDGRSVWESGWINKLLLFLWLKHVSFLEIMRKLGPMSAKVMKSYMNGKFNLPKDEFEAVTDYLSQVNVLPGSGEHGINYILDFEMWPYSPLCKRLHVVKTPIAFFYGDHDWMVSDGGYKTKEMSESLVLVYIISNSDHHVYWDNPVELQEKMHEALELMSNYKH</sequence>
<proteinExistence type="inferred from homology"/>
<feature type="domain" description="AB hydrolase-1" evidence="2">
    <location>
        <begin position="51"/>
        <end position="308"/>
    </location>
</feature>
<dbReference type="InterPro" id="IPR000073">
    <property type="entry name" value="AB_hydrolase_1"/>
</dbReference>
<evidence type="ECO:0000313" key="3">
    <source>
        <dbReference type="EMBL" id="OMJ77851.1"/>
    </source>
</evidence>
<protein>
    <recommendedName>
        <fullName evidence="2">AB hydrolase-1 domain-containing protein</fullName>
    </recommendedName>
</protein>
<dbReference type="GO" id="GO:0006654">
    <property type="term" value="P:phosphatidic acid biosynthetic process"/>
    <property type="evidence" value="ECO:0007669"/>
    <property type="project" value="TreeGrafter"/>
</dbReference>